<gene>
    <name evidence="1" type="ORF">GCM10009864_82690</name>
</gene>
<dbReference type="EMBL" id="BAAARK010000084">
    <property type="protein sequence ID" value="GAA2695333.1"/>
    <property type="molecule type" value="Genomic_DNA"/>
</dbReference>
<evidence type="ECO:0008006" key="3">
    <source>
        <dbReference type="Google" id="ProtNLM"/>
    </source>
</evidence>
<comment type="caution">
    <text evidence="1">The sequence shown here is derived from an EMBL/GenBank/DDBJ whole genome shotgun (WGS) entry which is preliminary data.</text>
</comment>
<dbReference type="Proteomes" id="UP001500994">
    <property type="component" value="Unassembled WGS sequence"/>
</dbReference>
<evidence type="ECO:0000313" key="1">
    <source>
        <dbReference type="EMBL" id="GAA2695333.1"/>
    </source>
</evidence>
<evidence type="ECO:0000313" key="2">
    <source>
        <dbReference type="Proteomes" id="UP001500994"/>
    </source>
</evidence>
<proteinExistence type="predicted"/>
<reference evidence="1 2" key="1">
    <citation type="journal article" date="2019" name="Int. J. Syst. Evol. Microbiol.">
        <title>The Global Catalogue of Microorganisms (GCM) 10K type strain sequencing project: providing services to taxonomists for standard genome sequencing and annotation.</title>
        <authorList>
            <consortium name="The Broad Institute Genomics Platform"/>
            <consortium name="The Broad Institute Genome Sequencing Center for Infectious Disease"/>
            <person name="Wu L."/>
            <person name="Ma J."/>
        </authorList>
    </citation>
    <scope>NUCLEOTIDE SEQUENCE [LARGE SCALE GENOMIC DNA]</scope>
    <source>
        <strain evidence="1 2">JCM 16374</strain>
    </source>
</reference>
<organism evidence="1 2">
    <name type="scientific">Streptomyces lunalinharesii</name>
    <dbReference type="NCBI Taxonomy" id="333384"/>
    <lineage>
        <taxon>Bacteria</taxon>
        <taxon>Bacillati</taxon>
        <taxon>Actinomycetota</taxon>
        <taxon>Actinomycetes</taxon>
        <taxon>Kitasatosporales</taxon>
        <taxon>Streptomycetaceae</taxon>
        <taxon>Streptomyces</taxon>
    </lineage>
</organism>
<sequence>MHTTLVLLASIILGLIAGALTYLGGGSAPTAALAGLSSAGVSIPMLRGLIG</sequence>
<accession>A0ABN3T7W1</accession>
<name>A0ABN3T7W1_9ACTN</name>
<keyword evidence="2" id="KW-1185">Reference proteome</keyword>
<protein>
    <recommendedName>
        <fullName evidence="3">Permease</fullName>
    </recommendedName>
</protein>